<protein>
    <submittedName>
        <fullName evidence="1">Uncharacterized protein</fullName>
    </submittedName>
</protein>
<keyword evidence="2" id="KW-1185">Reference proteome</keyword>
<evidence type="ECO:0000313" key="1">
    <source>
        <dbReference type="EMBL" id="TEB23428.1"/>
    </source>
</evidence>
<sequence length="166" mass="17880">MPRDDTPEGFGVLTNRTAQLNSCLSCTGRLSSPFGRDQHANTTSLLSQMGFNFVKPISNCPTPVLNTDSPRPVLPHTTRRLPGSNHPGSQGGCTQGIAETTRLMGGDADEERANWQGHDSNEQIVLASLYPVDGSTWPPLGAAEFCKNLNSAPQVLCYLALPSSRW</sequence>
<evidence type="ECO:0000313" key="2">
    <source>
        <dbReference type="Proteomes" id="UP000298030"/>
    </source>
</evidence>
<comment type="caution">
    <text evidence="1">The sequence shown here is derived from an EMBL/GenBank/DDBJ whole genome shotgun (WGS) entry which is preliminary data.</text>
</comment>
<dbReference type="AlphaFoldDB" id="A0A4Y7SP51"/>
<dbReference type="Proteomes" id="UP000298030">
    <property type="component" value="Unassembled WGS sequence"/>
</dbReference>
<organism evidence="1 2">
    <name type="scientific">Coprinellus micaceus</name>
    <name type="common">Glistening ink-cap mushroom</name>
    <name type="synonym">Coprinus micaceus</name>
    <dbReference type="NCBI Taxonomy" id="71717"/>
    <lineage>
        <taxon>Eukaryota</taxon>
        <taxon>Fungi</taxon>
        <taxon>Dikarya</taxon>
        <taxon>Basidiomycota</taxon>
        <taxon>Agaricomycotina</taxon>
        <taxon>Agaricomycetes</taxon>
        <taxon>Agaricomycetidae</taxon>
        <taxon>Agaricales</taxon>
        <taxon>Agaricineae</taxon>
        <taxon>Psathyrellaceae</taxon>
        <taxon>Coprinellus</taxon>
    </lineage>
</organism>
<accession>A0A4Y7SP51</accession>
<gene>
    <name evidence="1" type="ORF">FA13DRAFT_1740020</name>
</gene>
<reference evidence="1 2" key="1">
    <citation type="journal article" date="2019" name="Nat. Ecol. Evol.">
        <title>Megaphylogeny resolves global patterns of mushroom evolution.</title>
        <authorList>
            <person name="Varga T."/>
            <person name="Krizsan K."/>
            <person name="Foldi C."/>
            <person name="Dima B."/>
            <person name="Sanchez-Garcia M."/>
            <person name="Sanchez-Ramirez S."/>
            <person name="Szollosi G.J."/>
            <person name="Szarkandi J.G."/>
            <person name="Papp V."/>
            <person name="Albert L."/>
            <person name="Andreopoulos W."/>
            <person name="Angelini C."/>
            <person name="Antonin V."/>
            <person name="Barry K.W."/>
            <person name="Bougher N.L."/>
            <person name="Buchanan P."/>
            <person name="Buyck B."/>
            <person name="Bense V."/>
            <person name="Catcheside P."/>
            <person name="Chovatia M."/>
            <person name="Cooper J."/>
            <person name="Damon W."/>
            <person name="Desjardin D."/>
            <person name="Finy P."/>
            <person name="Geml J."/>
            <person name="Haridas S."/>
            <person name="Hughes K."/>
            <person name="Justo A."/>
            <person name="Karasinski D."/>
            <person name="Kautmanova I."/>
            <person name="Kiss B."/>
            <person name="Kocsube S."/>
            <person name="Kotiranta H."/>
            <person name="LaButti K.M."/>
            <person name="Lechner B.E."/>
            <person name="Liimatainen K."/>
            <person name="Lipzen A."/>
            <person name="Lukacs Z."/>
            <person name="Mihaltcheva S."/>
            <person name="Morgado L.N."/>
            <person name="Niskanen T."/>
            <person name="Noordeloos M.E."/>
            <person name="Ohm R.A."/>
            <person name="Ortiz-Santana B."/>
            <person name="Ovrebo C."/>
            <person name="Racz N."/>
            <person name="Riley R."/>
            <person name="Savchenko A."/>
            <person name="Shiryaev A."/>
            <person name="Soop K."/>
            <person name="Spirin V."/>
            <person name="Szebenyi C."/>
            <person name="Tomsovsky M."/>
            <person name="Tulloss R.E."/>
            <person name="Uehling J."/>
            <person name="Grigoriev I.V."/>
            <person name="Vagvolgyi C."/>
            <person name="Papp T."/>
            <person name="Martin F.M."/>
            <person name="Miettinen O."/>
            <person name="Hibbett D.S."/>
            <person name="Nagy L.G."/>
        </authorList>
    </citation>
    <scope>NUCLEOTIDE SEQUENCE [LARGE SCALE GENOMIC DNA]</scope>
    <source>
        <strain evidence="1 2">FP101781</strain>
    </source>
</reference>
<proteinExistence type="predicted"/>
<name>A0A4Y7SP51_COPMI</name>
<dbReference type="EMBL" id="QPFP01000078">
    <property type="protein sequence ID" value="TEB23428.1"/>
    <property type="molecule type" value="Genomic_DNA"/>
</dbReference>